<dbReference type="Proteomes" id="UP000531561">
    <property type="component" value="Unassembled WGS sequence"/>
</dbReference>
<dbReference type="RefSeq" id="XP_037194890.1">
    <property type="nucleotide sequence ID" value="XM_037332762.1"/>
</dbReference>
<dbReference type="GO" id="GO:0006465">
    <property type="term" value="P:signal peptide processing"/>
    <property type="evidence" value="ECO:0007669"/>
    <property type="project" value="InterPro"/>
</dbReference>
<comment type="similarity">
    <text evidence="3">Belongs to the UPF0057 (PMP3) family.</text>
</comment>
<name>A0A8H6AYL6_9HELO</name>
<dbReference type="GeneID" id="59256454"/>
<evidence type="ECO:0000256" key="9">
    <source>
        <dbReference type="ARBA" id="ARBA00029556"/>
    </source>
</evidence>
<evidence type="ECO:0000313" key="14">
    <source>
        <dbReference type="Proteomes" id="UP000531561"/>
    </source>
</evidence>
<evidence type="ECO:0000256" key="10">
    <source>
        <dbReference type="ARBA" id="ARBA00033146"/>
    </source>
</evidence>
<dbReference type="EMBL" id="JABFCT010000004">
    <property type="protein sequence ID" value="KAF5875944.1"/>
    <property type="molecule type" value="Genomic_DNA"/>
</dbReference>
<dbReference type="GO" id="GO:0045047">
    <property type="term" value="P:protein targeting to ER"/>
    <property type="evidence" value="ECO:0007669"/>
    <property type="project" value="TreeGrafter"/>
</dbReference>
<evidence type="ECO:0000256" key="1">
    <source>
        <dbReference type="ARBA" id="ARBA00004648"/>
    </source>
</evidence>
<keyword evidence="4 12" id="KW-0812">Transmembrane</keyword>
<evidence type="ECO:0000256" key="5">
    <source>
        <dbReference type="ARBA" id="ARBA00022824"/>
    </source>
</evidence>
<dbReference type="InterPro" id="IPR007653">
    <property type="entry name" value="SPC3"/>
</dbReference>
<evidence type="ECO:0000256" key="2">
    <source>
        <dbReference type="ARBA" id="ARBA00009289"/>
    </source>
</evidence>
<dbReference type="PROSITE" id="PS01309">
    <property type="entry name" value="UPF0057"/>
    <property type="match status" value="1"/>
</dbReference>
<evidence type="ECO:0000256" key="6">
    <source>
        <dbReference type="ARBA" id="ARBA00022968"/>
    </source>
</evidence>
<dbReference type="InterPro" id="IPR000612">
    <property type="entry name" value="PMP3"/>
</dbReference>
<dbReference type="OrthoDB" id="10261524at2759"/>
<comment type="function">
    <text evidence="11">Essential component of the signal peptidase complex (SPC) which catalyzes the cleavage of N-terminal signal sequences from nascent proteins as they are translocated into the lumen of the endoplasmic reticulum. Essential for the SPC catalytic activity, possibly by stabilizing and positioning the active center of the complex close to the lumenal surface. Essential for viability.</text>
</comment>
<gene>
    <name evidence="13" type="ORF">Bfra_002340</name>
</gene>
<evidence type="ECO:0000256" key="12">
    <source>
        <dbReference type="SAM" id="Phobius"/>
    </source>
</evidence>
<reference evidence="13 14" key="1">
    <citation type="journal article" date="2020" name="Phytopathology">
        <title>A high-quality genome resource of Botrytis fragariae, a new and rapidly spreading fungal pathogen causing strawberry gray mold in the U.S.A.</title>
        <authorList>
            <person name="Wu Y."/>
            <person name="Saski C.A."/>
            <person name="Schnabel G."/>
            <person name="Xiao S."/>
            <person name="Hu M."/>
        </authorList>
    </citation>
    <scope>NUCLEOTIDE SEQUENCE [LARGE SCALE GENOMIC DNA]</scope>
    <source>
        <strain evidence="13 14">BVB16</strain>
    </source>
</reference>
<dbReference type="Pfam" id="PF01679">
    <property type="entry name" value="Pmp3"/>
    <property type="match status" value="1"/>
</dbReference>
<comment type="subcellular location">
    <subcellularLocation>
        <location evidence="1">Endoplasmic reticulum membrane</location>
        <topology evidence="1">Single-pass type II membrane protein</topology>
    </subcellularLocation>
</comment>
<evidence type="ECO:0000256" key="8">
    <source>
        <dbReference type="ARBA" id="ARBA00023136"/>
    </source>
</evidence>
<feature type="transmembrane region" description="Helical" evidence="12">
    <location>
        <begin position="6"/>
        <end position="24"/>
    </location>
</feature>
<evidence type="ECO:0000256" key="7">
    <source>
        <dbReference type="ARBA" id="ARBA00022989"/>
    </source>
</evidence>
<keyword evidence="8 12" id="KW-0472">Membrane</keyword>
<accession>A0A8H6AYL6</accession>
<evidence type="ECO:0000313" key="13">
    <source>
        <dbReference type="EMBL" id="KAF5875944.1"/>
    </source>
</evidence>
<keyword evidence="6" id="KW-0735">Signal-anchor</keyword>
<sequence length="304" mass="33704">MGAVSMILLILVTIFIPPVGVFLVSGCGPDLLINICLTLLGYIPGHIHAFYIEYVYYERREAGREGRFQAARAPGIYSDRVQGGGYVRIQNVFGFFTTVAFVVAALIACTDIISPRTPSAKVEVKDIQVVKGRPHYYSTKKEEYAHIRFSLNADFSSLFNWNTKQVFVYVSASWPSNSSEPQVLNNEAVIWDTIITNPSADHLQNIGPAAMKKLIKSSKGKSIDPSRGILKLKNQKAKYQITQPGGKLASTEGVVLKVHYNVQPWVGALTWTPQIEFLRWKKVKGGVSKVFGLPALKEKKKAAE</sequence>
<keyword evidence="5" id="KW-0256">Endoplasmic reticulum</keyword>
<keyword evidence="14" id="KW-1185">Reference proteome</keyword>
<dbReference type="AlphaFoldDB" id="A0A8H6AYL6"/>
<evidence type="ECO:0000256" key="11">
    <source>
        <dbReference type="ARBA" id="ARBA00045670"/>
    </source>
</evidence>
<dbReference type="GO" id="GO:0005787">
    <property type="term" value="C:signal peptidase complex"/>
    <property type="evidence" value="ECO:0007669"/>
    <property type="project" value="InterPro"/>
</dbReference>
<dbReference type="PANTHER" id="PTHR12804:SF0">
    <property type="entry name" value="SIGNAL PEPTIDASE COMPLEX SUBUNIT 3"/>
    <property type="match status" value="1"/>
</dbReference>
<proteinExistence type="inferred from homology"/>
<evidence type="ECO:0000256" key="3">
    <source>
        <dbReference type="ARBA" id="ARBA00009530"/>
    </source>
</evidence>
<dbReference type="Pfam" id="PF04573">
    <property type="entry name" value="SPC22"/>
    <property type="match status" value="2"/>
</dbReference>
<comment type="similarity">
    <text evidence="2">Belongs to the SPCS3 family.</text>
</comment>
<feature type="transmembrane region" description="Helical" evidence="12">
    <location>
        <begin position="92"/>
        <end position="113"/>
    </location>
</feature>
<feature type="transmembrane region" description="Helical" evidence="12">
    <location>
        <begin position="31"/>
        <end position="52"/>
    </location>
</feature>
<comment type="caution">
    <text evidence="13">The sequence shown here is derived from an EMBL/GenBank/DDBJ whole genome shotgun (WGS) entry which is preliminary data.</text>
</comment>
<organism evidence="13 14">
    <name type="scientific">Botrytis fragariae</name>
    <dbReference type="NCBI Taxonomy" id="1964551"/>
    <lineage>
        <taxon>Eukaryota</taxon>
        <taxon>Fungi</taxon>
        <taxon>Dikarya</taxon>
        <taxon>Ascomycota</taxon>
        <taxon>Pezizomycotina</taxon>
        <taxon>Leotiomycetes</taxon>
        <taxon>Helotiales</taxon>
        <taxon>Sclerotiniaceae</taxon>
        <taxon>Botrytis</taxon>
    </lineage>
</organism>
<keyword evidence="7 12" id="KW-1133">Transmembrane helix</keyword>
<protein>
    <recommendedName>
        <fullName evidence="9">Signal peptidase complex subunit 3</fullName>
    </recommendedName>
    <alternativeName>
        <fullName evidence="10">Microsomal signal peptidase subunit 3</fullName>
    </alternativeName>
</protein>
<evidence type="ECO:0000256" key="4">
    <source>
        <dbReference type="ARBA" id="ARBA00022692"/>
    </source>
</evidence>
<dbReference type="PANTHER" id="PTHR12804">
    <property type="entry name" value="MICROSOMAL SIGNAL PEPTIDASE 23 KD SUBUNIT SPC22/23"/>
    <property type="match status" value="1"/>
</dbReference>